<evidence type="ECO:0000256" key="3">
    <source>
        <dbReference type="ARBA" id="ARBA00023125"/>
    </source>
</evidence>
<proteinExistence type="predicted"/>
<feature type="compositionally biased region" description="Low complexity" evidence="6">
    <location>
        <begin position="29"/>
        <end position="39"/>
    </location>
</feature>
<feature type="domain" description="BHLH" evidence="7">
    <location>
        <begin position="48"/>
        <end position="97"/>
    </location>
</feature>
<dbReference type="CDD" id="cd11455">
    <property type="entry name" value="bHLH_AtAIG1_like"/>
    <property type="match status" value="1"/>
</dbReference>
<keyword evidence="9" id="KW-1185">Reference proteome</keyword>
<keyword evidence="5" id="KW-0539">Nucleus</keyword>
<dbReference type="PANTHER" id="PTHR45844:SF16">
    <property type="entry name" value="TRANSCRIPTION FACTOR BHLH30-LIKE"/>
    <property type="match status" value="1"/>
</dbReference>
<dbReference type="Proteomes" id="UP001370490">
    <property type="component" value="Unassembled WGS sequence"/>
</dbReference>
<dbReference type="PROSITE" id="PS50888">
    <property type="entry name" value="BHLH"/>
    <property type="match status" value="1"/>
</dbReference>
<keyword evidence="2" id="KW-0805">Transcription regulation</keyword>
<dbReference type="AlphaFoldDB" id="A0AAN8W2L4"/>
<comment type="caution">
    <text evidence="8">The sequence shown here is derived from an EMBL/GenBank/DDBJ whole genome shotgun (WGS) entry which is preliminary data.</text>
</comment>
<keyword evidence="4" id="KW-0804">Transcription</keyword>
<dbReference type="SUPFAM" id="SSF47459">
    <property type="entry name" value="HLH, helix-loop-helix DNA-binding domain"/>
    <property type="match status" value="1"/>
</dbReference>
<feature type="region of interest" description="Disordered" evidence="6">
    <location>
        <begin position="23"/>
        <end position="63"/>
    </location>
</feature>
<dbReference type="GO" id="GO:0005634">
    <property type="term" value="C:nucleus"/>
    <property type="evidence" value="ECO:0007669"/>
    <property type="project" value="UniProtKB-SubCell"/>
</dbReference>
<evidence type="ECO:0000256" key="1">
    <source>
        <dbReference type="ARBA" id="ARBA00004123"/>
    </source>
</evidence>
<evidence type="ECO:0000256" key="6">
    <source>
        <dbReference type="SAM" id="MobiDB-lite"/>
    </source>
</evidence>
<reference evidence="8 9" key="1">
    <citation type="submission" date="2023-12" db="EMBL/GenBank/DDBJ databases">
        <title>A high-quality genome assembly for Dillenia turbinata (Dilleniales).</title>
        <authorList>
            <person name="Chanderbali A."/>
        </authorList>
    </citation>
    <scope>NUCLEOTIDE SEQUENCE [LARGE SCALE GENOMIC DNA]</scope>
    <source>
        <strain evidence="8">LSX21</strain>
        <tissue evidence="8">Leaf</tissue>
    </source>
</reference>
<dbReference type="InterPro" id="IPR036638">
    <property type="entry name" value="HLH_DNA-bd_sf"/>
</dbReference>
<dbReference type="EMBL" id="JBAMMX010000005">
    <property type="protein sequence ID" value="KAK6940241.1"/>
    <property type="molecule type" value="Genomic_DNA"/>
</dbReference>
<accession>A0AAN8W2L4</accession>
<keyword evidence="3" id="KW-0238">DNA-binding</keyword>
<evidence type="ECO:0000313" key="8">
    <source>
        <dbReference type="EMBL" id="KAK6940241.1"/>
    </source>
</evidence>
<evidence type="ECO:0000259" key="7">
    <source>
        <dbReference type="PROSITE" id="PS50888"/>
    </source>
</evidence>
<comment type="subcellular location">
    <subcellularLocation>
        <location evidence="1">Nucleus</location>
    </subcellularLocation>
</comment>
<dbReference type="GO" id="GO:0046983">
    <property type="term" value="F:protein dimerization activity"/>
    <property type="evidence" value="ECO:0007669"/>
    <property type="project" value="InterPro"/>
</dbReference>
<dbReference type="PANTHER" id="PTHR45844">
    <property type="entry name" value="TRANSCRIPTION FACTOR BHLH30"/>
    <property type="match status" value="1"/>
</dbReference>
<protein>
    <submittedName>
        <fullName evidence="8">Myc-type, basic helix-loop-helix (BHLH) domain</fullName>
    </submittedName>
</protein>
<dbReference type="GO" id="GO:0003700">
    <property type="term" value="F:DNA-binding transcription factor activity"/>
    <property type="evidence" value="ECO:0007669"/>
    <property type="project" value="InterPro"/>
</dbReference>
<dbReference type="GO" id="GO:0003677">
    <property type="term" value="F:DNA binding"/>
    <property type="evidence" value="ECO:0007669"/>
    <property type="project" value="UniProtKB-KW"/>
</dbReference>
<evidence type="ECO:0000256" key="5">
    <source>
        <dbReference type="ARBA" id="ARBA00023242"/>
    </source>
</evidence>
<name>A0AAN8W2L4_9MAGN</name>
<gene>
    <name evidence="8" type="ORF">RJ641_029772</name>
</gene>
<dbReference type="Gene3D" id="4.10.280.10">
    <property type="entry name" value="Helix-loop-helix DNA-binding domain"/>
    <property type="match status" value="1"/>
</dbReference>
<organism evidence="8 9">
    <name type="scientific">Dillenia turbinata</name>
    <dbReference type="NCBI Taxonomy" id="194707"/>
    <lineage>
        <taxon>Eukaryota</taxon>
        <taxon>Viridiplantae</taxon>
        <taxon>Streptophyta</taxon>
        <taxon>Embryophyta</taxon>
        <taxon>Tracheophyta</taxon>
        <taxon>Spermatophyta</taxon>
        <taxon>Magnoliopsida</taxon>
        <taxon>eudicotyledons</taxon>
        <taxon>Gunneridae</taxon>
        <taxon>Pentapetalae</taxon>
        <taxon>Dilleniales</taxon>
        <taxon>Dilleniaceae</taxon>
        <taxon>Dillenia</taxon>
    </lineage>
</organism>
<dbReference type="SMART" id="SM00353">
    <property type="entry name" value="HLH"/>
    <property type="match status" value="1"/>
</dbReference>
<sequence length="236" mass="26283">MEPSQNHFGLECSSNAGIPIEEPEWTKLSVGDSSISSGSTVKKPKSTAASKSHSEAERRRRQRINTHLSTLRTLLPNTIKTDKASLLAEVVQHVRELKKRAAEVAMNQNEGRCGRSSTESCSDWPFLLPGETDEVIIEYLHSDQTTKKRVKATVCSEDRPSLNRELTRAIQMTHARAVRAEMAVVGGRVKCVVLMEFGGEEAEILTLRRAMKAVVENRRSCWVGSMLDHKRARLCG</sequence>
<dbReference type="Pfam" id="PF00010">
    <property type="entry name" value="HLH"/>
    <property type="match status" value="1"/>
</dbReference>
<evidence type="ECO:0000256" key="4">
    <source>
        <dbReference type="ARBA" id="ARBA00023163"/>
    </source>
</evidence>
<dbReference type="InterPro" id="IPR045847">
    <property type="entry name" value="AIG1-like"/>
</dbReference>
<evidence type="ECO:0000313" key="9">
    <source>
        <dbReference type="Proteomes" id="UP001370490"/>
    </source>
</evidence>
<evidence type="ECO:0000256" key="2">
    <source>
        <dbReference type="ARBA" id="ARBA00023015"/>
    </source>
</evidence>
<dbReference type="InterPro" id="IPR011598">
    <property type="entry name" value="bHLH_dom"/>
</dbReference>